<accession>A0A812NVL0</accession>
<protein>
    <submittedName>
        <fullName evidence="1">Uncharacterized protein</fullName>
    </submittedName>
</protein>
<dbReference type="EMBL" id="CAJNJA010013503">
    <property type="protein sequence ID" value="CAE7322682.1"/>
    <property type="molecule type" value="Genomic_DNA"/>
</dbReference>
<dbReference type="AlphaFoldDB" id="A0A812NVL0"/>
<evidence type="ECO:0000313" key="1">
    <source>
        <dbReference type="EMBL" id="CAE7322682.1"/>
    </source>
</evidence>
<dbReference type="OrthoDB" id="424081at2759"/>
<feature type="non-terminal residue" evidence="1">
    <location>
        <position position="1"/>
    </location>
</feature>
<feature type="non-terminal residue" evidence="1">
    <location>
        <position position="129"/>
    </location>
</feature>
<gene>
    <name evidence="1" type="ORF">SNEC2469_LOCUS8110</name>
</gene>
<proteinExistence type="predicted"/>
<dbReference type="Proteomes" id="UP000601435">
    <property type="component" value="Unassembled WGS sequence"/>
</dbReference>
<keyword evidence="2" id="KW-1185">Reference proteome</keyword>
<sequence length="129" mass="14100">AIEQACPYTSTWSGIFIHEVVADGFVGRGIGRTMEFRTRAALVALSVAARRSGKDYGQHADLGDLDHLVQVANGKWCLDLPGPAAKRKAEEEPNAKLISYLEKMSERHSQELEALRQLLSDKCSSESAA</sequence>
<evidence type="ECO:0000313" key="2">
    <source>
        <dbReference type="Proteomes" id="UP000601435"/>
    </source>
</evidence>
<reference evidence="1" key="1">
    <citation type="submission" date="2021-02" db="EMBL/GenBank/DDBJ databases">
        <authorList>
            <person name="Dougan E. K."/>
            <person name="Rhodes N."/>
            <person name="Thang M."/>
            <person name="Chan C."/>
        </authorList>
    </citation>
    <scope>NUCLEOTIDE SEQUENCE</scope>
</reference>
<name>A0A812NVL0_9DINO</name>
<comment type="caution">
    <text evidence="1">The sequence shown here is derived from an EMBL/GenBank/DDBJ whole genome shotgun (WGS) entry which is preliminary data.</text>
</comment>
<organism evidence="1 2">
    <name type="scientific">Symbiodinium necroappetens</name>
    <dbReference type="NCBI Taxonomy" id="1628268"/>
    <lineage>
        <taxon>Eukaryota</taxon>
        <taxon>Sar</taxon>
        <taxon>Alveolata</taxon>
        <taxon>Dinophyceae</taxon>
        <taxon>Suessiales</taxon>
        <taxon>Symbiodiniaceae</taxon>
        <taxon>Symbiodinium</taxon>
    </lineage>
</organism>